<proteinExistence type="predicted"/>
<protein>
    <submittedName>
        <fullName evidence="2">Retrotransposon gag protein</fullName>
    </submittedName>
</protein>
<evidence type="ECO:0000313" key="3">
    <source>
        <dbReference type="Proteomes" id="UP000325315"/>
    </source>
</evidence>
<reference evidence="3" key="1">
    <citation type="journal article" date="2019" name="Plant Biotechnol. J.">
        <title>Genome sequencing of the Australian wild diploid species Gossypium australe highlights disease resistance and delayed gland morphogenesis.</title>
        <authorList>
            <person name="Cai Y."/>
            <person name="Cai X."/>
            <person name="Wang Q."/>
            <person name="Wang P."/>
            <person name="Zhang Y."/>
            <person name="Cai C."/>
            <person name="Xu Y."/>
            <person name="Wang K."/>
            <person name="Zhou Z."/>
            <person name="Wang C."/>
            <person name="Geng S."/>
            <person name="Li B."/>
            <person name="Dong Q."/>
            <person name="Hou Y."/>
            <person name="Wang H."/>
            <person name="Ai P."/>
            <person name="Liu Z."/>
            <person name="Yi F."/>
            <person name="Sun M."/>
            <person name="An G."/>
            <person name="Cheng J."/>
            <person name="Zhang Y."/>
            <person name="Shi Q."/>
            <person name="Xie Y."/>
            <person name="Shi X."/>
            <person name="Chang Y."/>
            <person name="Huang F."/>
            <person name="Chen Y."/>
            <person name="Hong S."/>
            <person name="Mi L."/>
            <person name="Sun Q."/>
            <person name="Zhang L."/>
            <person name="Zhou B."/>
            <person name="Peng R."/>
            <person name="Zhang X."/>
            <person name="Liu F."/>
        </authorList>
    </citation>
    <scope>NUCLEOTIDE SEQUENCE [LARGE SCALE GENOMIC DNA]</scope>
    <source>
        <strain evidence="3">cv. PA1801</strain>
    </source>
</reference>
<gene>
    <name evidence="2" type="ORF">EPI10_014929</name>
</gene>
<dbReference type="Proteomes" id="UP000325315">
    <property type="component" value="Unassembled WGS sequence"/>
</dbReference>
<evidence type="ECO:0000313" key="2">
    <source>
        <dbReference type="EMBL" id="KAA3469102.1"/>
    </source>
</evidence>
<feature type="domain" description="Retrotransposon gag" evidence="1">
    <location>
        <begin position="1"/>
        <end position="63"/>
    </location>
</feature>
<sequence length="88" mass="10415">MTETFLLKYFPLAKTAKLRNDISSFMQINLGMLYDAWEMYKDLLRQCPHHGLPIWLQVQTFYNTGGTLNNKTPKVAYEFIEEMTLNNY</sequence>
<organism evidence="2 3">
    <name type="scientific">Gossypium australe</name>
    <dbReference type="NCBI Taxonomy" id="47621"/>
    <lineage>
        <taxon>Eukaryota</taxon>
        <taxon>Viridiplantae</taxon>
        <taxon>Streptophyta</taxon>
        <taxon>Embryophyta</taxon>
        <taxon>Tracheophyta</taxon>
        <taxon>Spermatophyta</taxon>
        <taxon>Magnoliopsida</taxon>
        <taxon>eudicotyledons</taxon>
        <taxon>Gunneridae</taxon>
        <taxon>Pentapetalae</taxon>
        <taxon>rosids</taxon>
        <taxon>malvids</taxon>
        <taxon>Malvales</taxon>
        <taxon>Malvaceae</taxon>
        <taxon>Malvoideae</taxon>
        <taxon>Gossypium</taxon>
    </lineage>
</organism>
<comment type="caution">
    <text evidence="2">The sequence shown here is derived from an EMBL/GenBank/DDBJ whole genome shotgun (WGS) entry which is preliminary data.</text>
</comment>
<dbReference type="InterPro" id="IPR005162">
    <property type="entry name" value="Retrotrans_gag_dom"/>
</dbReference>
<accession>A0A5B6VIV0</accession>
<keyword evidence="3" id="KW-1185">Reference proteome</keyword>
<evidence type="ECO:0000259" key="1">
    <source>
        <dbReference type="Pfam" id="PF03732"/>
    </source>
</evidence>
<dbReference type="OrthoDB" id="1305902at2759"/>
<dbReference type="AlphaFoldDB" id="A0A5B6VIV0"/>
<dbReference type="EMBL" id="SMMG02000006">
    <property type="protein sequence ID" value="KAA3469102.1"/>
    <property type="molecule type" value="Genomic_DNA"/>
</dbReference>
<dbReference type="Pfam" id="PF03732">
    <property type="entry name" value="Retrotrans_gag"/>
    <property type="match status" value="1"/>
</dbReference>
<name>A0A5B6VIV0_9ROSI</name>